<dbReference type="GO" id="GO:0006629">
    <property type="term" value="P:lipid metabolic process"/>
    <property type="evidence" value="ECO:0007669"/>
    <property type="project" value="InterPro"/>
</dbReference>
<keyword evidence="2" id="KW-0812">Transmembrane</keyword>
<dbReference type="Proteomes" id="UP001180020">
    <property type="component" value="Unassembled WGS sequence"/>
</dbReference>
<dbReference type="PANTHER" id="PTHR46086">
    <property type="entry name" value="ALPHA/BETA-HYDROLASES SUPERFAMILY PROTEIN"/>
    <property type="match status" value="1"/>
</dbReference>
<reference evidence="3" key="1">
    <citation type="journal article" date="2023" name="Nat. Commun.">
        <title>Diploid and tetraploid genomes of Acorus and the evolution of monocots.</title>
        <authorList>
            <person name="Ma L."/>
            <person name="Liu K.W."/>
            <person name="Li Z."/>
            <person name="Hsiao Y.Y."/>
            <person name="Qi Y."/>
            <person name="Fu T."/>
            <person name="Tang G.D."/>
            <person name="Zhang D."/>
            <person name="Sun W.H."/>
            <person name="Liu D.K."/>
            <person name="Li Y."/>
            <person name="Chen G.Z."/>
            <person name="Liu X.D."/>
            <person name="Liao X.Y."/>
            <person name="Jiang Y.T."/>
            <person name="Yu X."/>
            <person name="Hao Y."/>
            <person name="Huang J."/>
            <person name="Zhao X.W."/>
            <person name="Ke S."/>
            <person name="Chen Y.Y."/>
            <person name="Wu W.L."/>
            <person name="Hsu J.L."/>
            <person name="Lin Y.F."/>
            <person name="Huang M.D."/>
            <person name="Li C.Y."/>
            <person name="Huang L."/>
            <person name="Wang Z.W."/>
            <person name="Zhao X."/>
            <person name="Zhong W.Y."/>
            <person name="Peng D.H."/>
            <person name="Ahmad S."/>
            <person name="Lan S."/>
            <person name="Zhang J.S."/>
            <person name="Tsai W.C."/>
            <person name="Van de Peer Y."/>
            <person name="Liu Z.J."/>
        </authorList>
    </citation>
    <scope>NUCLEOTIDE SEQUENCE</scope>
    <source>
        <strain evidence="3">CP</strain>
    </source>
</reference>
<sequence length="314" mass="35420">MESPKTNEFFISRPENFGSFDLCKFFFSRKCLSTYQFVETSTQPGAPQFSLIVILTLFLEKILLFIYKPLKLLGNVIEFVLNFYALNGGVFGLLWRVLTVSVVIPDKNSASYRSVLAFIDSRVDLFNTASSSNKVYKINNTFNAVEPFDLTAMASKIAYENPAFVQNAVEKHWKMHLVKFFSCWNEFYKANTTQAFICSDKAKDAQLIVLAFRGTEPFNSQDWATDVNLSWISTGKMGKVHMGFMKALGLTDERDFAKGFPAESPLKDDPSKALAYYSIRDTREGSDNRAQPWRSSCNAVPGAATVPQPNNHTE</sequence>
<dbReference type="Gene3D" id="3.40.50.1820">
    <property type="entry name" value="alpha/beta hydrolase"/>
    <property type="match status" value="1"/>
</dbReference>
<dbReference type="AlphaFoldDB" id="A0AAV9E628"/>
<dbReference type="SUPFAM" id="SSF53474">
    <property type="entry name" value="alpha/beta-Hydrolases"/>
    <property type="match status" value="1"/>
</dbReference>
<dbReference type="PANTHER" id="PTHR46086:SF17">
    <property type="entry name" value="ALPHA_BETA-HYDROLASES SUPERFAMILY PROTEIN"/>
    <property type="match status" value="1"/>
</dbReference>
<keyword evidence="2" id="KW-0472">Membrane</keyword>
<comment type="caution">
    <text evidence="3">The sequence shown here is derived from an EMBL/GenBank/DDBJ whole genome shotgun (WGS) entry which is preliminary data.</text>
</comment>
<protein>
    <submittedName>
        <fullName evidence="3">Uncharacterized protein</fullName>
    </submittedName>
</protein>
<keyword evidence="4" id="KW-1185">Reference proteome</keyword>
<proteinExistence type="predicted"/>
<accession>A0AAV9E628</accession>
<reference evidence="3" key="2">
    <citation type="submission" date="2023-06" db="EMBL/GenBank/DDBJ databases">
        <authorList>
            <person name="Ma L."/>
            <person name="Liu K.-W."/>
            <person name="Li Z."/>
            <person name="Hsiao Y.-Y."/>
            <person name="Qi Y."/>
            <person name="Fu T."/>
            <person name="Tang G."/>
            <person name="Zhang D."/>
            <person name="Sun W.-H."/>
            <person name="Liu D.-K."/>
            <person name="Li Y."/>
            <person name="Chen G.-Z."/>
            <person name="Liu X.-D."/>
            <person name="Liao X.-Y."/>
            <person name="Jiang Y.-T."/>
            <person name="Yu X."/>
            <person name="Hao Y."/>
            <person name="Huang J."/>
            <person name="Zhao X.-W."/>
            <person name="Ke S."/>
            <person name="Chen Y.-Y."/>
            <person name="Wu W.-L."/>
            <person name="Hsu J.-L."/>
            <person name="Lin Y.-F."/>
            <person name="Huang M.-D."/>
            <person name="Li C.-Y."/>
            <person name="Huang L."/>
            <person name="Wang Z.-W."/>
            <person name="Zhao X."/>
            <person name="Zhong W.-Y."/>
            <person name="Peng D.-H."/>
            <person name="Ahmad S."/>
            <person name="Lan S."/>
            <person name="Zhang J.-S."/>
            <person name="Tsai W.-C."/>
            <person name="Van De Peer Y."/>
            <person name="Liu Z.-J."/>
        </authorList>
    </citation>
    <scope>NUCLEOTIDE SEQUENCE</scope>
    <source>
        <strain evidence="3">CP</strain>
        <tissue evidence="3">Leaves</tissue>
    </source>
</reference>
<evidence type="ECO:0000313" key="4">
    <source>
        <dbReference type="Proteomes" id="UP001180020"/>
    </source>
</evidence>
<dbReference type="EMBL" id="JAUJYO010000009">
    <property type="protein sequence ID" value="KAK1308960.1"/>
    <property type="molecule type" value="Genomic_DNA"/>
</dbReference>
<feature type="region of interest" description="Disordered" evidence="1">
    <location>
        <begin position="283"/>
        <end position="314"/>
    </location>
</feature>
<evidence type="ECO:0000256" key="2">
    <source>
        <dbReference type="SAM" id="Phobius"/>
    </source>
</evidence>
<dbReference type="InterPro" id="IPR044819">
    <property type="entry name" value="OBL-like"/>
</dbReference>
<dbReference type="InterPro" id="IPR029058">
    <property type="entry name" value="AB_hydrolase_fold"/>
</dbReference>
<gene>
    <name evidence="3" type="ORF">QJS10_CPA09g00005</name>
</gene>
<dbReference type="GO" id="GO:0004806">
    <property type="term" value="F:triacylglycerol lipase activity"/>
    <property type="evidence" value="ECO:0007669"/>
    <property type="project" value="InterPro"/>
</dbReference>
<feature type="transmembrane region" description="Helical" evidence="2">
    <location>
        <begin position="79"/>
        <end position="98"/>
    </location>
</feature>
<organism evidence="3 4">
    <name type="scientific">Acorus calamus</name>
    <name type="common">Sweet flag</name>
    <dbReference type="NCBI Taxonomy" id="4465"/>
    <lineage>
        <taxon>Eukaryota</taxon>
        <taxon>Viridiplantae</taxon>
        <taxon>Streptophyta</taxon>
        <taxon>Embryophyta</taxon>
        <taxon>Tracheophyta</taxon>
        <taxon>Spermatophyta</taxon>
        <taxon>Magnoliopsida</taxon>
        <taxon>Liliopsida</taxon>
        <taxon>Acoraceae</taxon>
        <taxon>Acorus</taxon>
    </lineage>
</organism>
<name>A0AAV9E628_ACOCL</name>
<evidence type="ECO:0000256" key="1">
    <source>
        <dbReference type="SAM" id="MobiDB-lite"/>
    </source>
</evidence>
<evidence type="ECO:0000313" key="3">
    <source>
        <dbReference type="EMBL" id="KAK1308960.1"/>
    </source>
</evidence>
<keyword evidence="2" id="KW-1133">Transmembrane helix</keyword>
<feature type="transmembrane region" description="Helical" evidence="2">
    <location>
        <begin position="49"/>
        <end position="67"/>
    </location>
</feature>